<dbReference type="Proteomes" id="UP000095705">
    <property type="component" value="Plasmid pACMP1"/>
</dbReference>
<evidence type="ECO:0000313" key="1">
    <source>
        <dbReference type="EMBL" id="OEJ21089.1"/>
    </source>
</evidence>
<dbReference type="RefSeq" id="WP_069917977.1">
    <property type="nucleotide sequence ID" value="NZ_CM007203.1"/>
</dbReference>
<reference evidence="1 2" key="1">
    <citation type="submission" date="2016-08" db="EMBL/GenBank/DDBJ databases">
        <title>The complete genome of Streptomyces subrutilus 10-1-1.</title>
        <authorList>
            <person name="Chen X."/>
        </authorList>
    </citation>
    <scope>NUCLEOTIDE SEQUENCE [LARGE SCALE GENOMIC DNA]</scope>
    <source>
        <strain evidence="1 2">10-1-1</strain>
        <plasmid evidence="2">pacmp1</plasmid>
    </source>
</reference>
<accession>A0A1E5NXU9</accession>
<name>A0A1E5NXU9_9ACTN</name>
<proteinExistence type="predicted"/>
<comment type="caution">
    <text evidence="1">The sequence shown here is derived from an EMBL/GenBank/DDBJ whole genome shotgun (WGS) entry which is preliminary data.</text>
</comment>
<gene>
    <name evidence="1" type="ORF">BGK67_34930</name>
</gene>
<evidence type="ECO:0000313" key="2">
    <source>
        <dbReference type="Proteomes" id="UP000095705"/>
    </source>
</evidence>
<keyword evidence="2" id="KW-1185">Reference proteome</keyword>
<geneLocation type="plasmid" evidence="2">
    <name>pacmp1</name>
</geneLocation>
<organism evidence="1 2">
    <name type="scientific">Streptomyces subrutilus</name>
    <dbReference type="NCBI Taxonomy" id="36818"/>
    <lineage>
        <taxon>Bacteria</taxon>
        <taxon>Bacillati</taxon>
        <taxon>Actinomycetota</taxon>
        <taxon>Actinomycetes</taxon>
        <taxon>Kitasatosporales</taxon>
        <taxon>Streptomycetaceae</taxon>
        <taxon>Streptomyces</taxon>
    </lineage>
</organism>
<sequence>MSRMTPPDPGFLPGIRVDTSYAQDGAPVVILFHPHAHTLNVATEAAMLAIASRLGLRYGRRFPRTGEYVYDIHGQWCLDYGHPRDVLQFYPGPVWPHVARGFGGALVAVSLEHEPRPAEERLLTGRLALRHRAPRDWAQAR</sequence>
<protein>
    <submittedName>
        <fullName evidence="1">Uncharacterized protein</fullName>
    </submittedName>
</protein>
<dbReference type="EMBL" id="MEHK01000005">
    <property type="protein sequence ID" value="OEJ21089.1"/>
    <property type="molecule type" value="Genomic_DNA"/>
</dbReference>
<dbReference type="OrthoDB" id="4216550at2"/>
<dbReference type="AlphaFoldDB" id="A0A1E5NXU9"/>
<keyword evidence="1" id="KW-0614">Plasmid</keyword>